<proteinExistence type="inferred from homology"/>
<comment type="subcellular location">
    <subcellularLocation>
        <location evidence="1 9">Golgi apparatus membrane</location>
        <topology evidence="1 9">Single-pass type II membrane protein</topology>
    </subcellularLocation>
</comment>
<evidence type="ECO:0000256" key="8">
    <source>
        <dbReference type="ARBA" id="ARBA00023180"/>
    </source>
</evidence>
<reference evidence="10 11" key="1">
    <citation type="submission" date="2024-05" db="EMBL/GenBank/DDBJ databases">
        <authorList>
            <person name="Wallberg A."/>
        </authorList>
    </citation>
    <scope>NUCLEOTIDE SEQUENCE [LARGE SCALE GENOMIC DNA]</scope>
</reference>
<dbReference type="GO" id="GO:0008146">
    <property type="term" value="F:sulfotransferase activity"/>
    <property type="evidence" value="ECO:0007669"/>
    <property type="project" value="InterPro"/>
</dbReference>
<comment type="caution">
    <text evidence="10">The sequence shown here is derived from an EMBL/GenBank/DDBJ whole genome shotgun (WGS) entry which is preliminary data.</text>
</comment>
<keyword evidence="6 9" id="KW-0333">Golgi apparatus</keyword>
<name>A0AAV2QD54_MEGNR</name>
<evidence type="ECO:0000256" key="6">
    <source>
        <dbReference type="ARBA" id="ARBA00023034"/>
    </source>
</evidence>
<evidence type="ECO:0000256" key="1">
    <source>
        <dbReference type="ARBA" id="ARBA00004323"/>
    </source>
</evidence>
<keyword evidence="7" id="KW-0472">Membrane</keyword>
<organism evidence="10 11">
    <name type="scientific">Meganyctiphanes norvegica</name>
    <name type="common">Northern krill</name>
    <name type="synonym">Thysanopoda norvegica</name>
    <dbReference type="NCBI Taxonomy" id="48144"/>
    <lineage>
        <taxon>Eukaryota</taxon>
        <taxon>Metazoa</taxon>
        <taxon>Ecdysozoa</taxon>
        <taxon>Arthropoda</taxon>
        <taxon>Crustacea</taxon>
        <taxon>Multicrustacea</taxon>
        <taxon>Malacostraca</taxon>
        <taxon>Eumalacostraca</taxon>
        <taxon>Eucarida</taxon>
        <taxon>Euphausiacea</taxon>
        <taxon>Euphausiidae</taxon>
        <taxon>Meganyctiphanes</taxon>
    </lineage>
</organism>
<evidence type="ECO:0000256" key="2">
    <source>
        <dbReference type="ARBA" id="ARBA00006339"/>
    </source>
</evidence>
<evidence type="ECO:0000256" key="7">
    <source>
        <dbReference type="ARBA" id="ARBA00023136"/>
    </source>
</evidence>
<evidence type="ECO:0000256" key="5">
    <source>
        <dbReference type="ARBA" id="ARBA00022989"/>
    </source>
</evidence>
<keyword evidence="11" id="KW-1185">Reference proteome</keyword>
<dbReference type="EC" id="2.8.2.-" evidence="9"/>
<dbReference type="AlphaFoldDB" id="A0AAV2QD54"/>
<evidence type="ECO:0000256" key="4">
    <source>
        <dbReference type="ARBA" id="ARBA00022692"/>
    </source>
</evidence>
<dbReference type="InterPro" id="IPR005331">
    <property type="entry name" value="Sulfotransferase"/>
</dbReference>
<accession>A0AAV2QD54</accession>
<keyword evidence="9" id="KW-0735">Signal-anchor</keyword>
<sequence length="181" mass="21256">QNKDDHLTEEQPERGEELPIKLRELFSNISEHQNIPPVIIEPIKTTKAAQVVDPAKKKWDITQEIRREALRQSCGPTDREENIKKVVKNKSLLWHMLLDDNHKTLYCYIPKVACTNWKRLQLILSGQVNETDPLKIKNGFTHVEFGKIIITNTKTHPMTNDELEERVRTYKKFIIVRHPME</sequence>
<dbReference type="Pfam" id="PF03567">
    <property type="entry name" value="Sulfotransfer_2"/>
    <property type="match status" value="1"/>
</dbReference>
<dbReference type="PANTHER" id="PTHR12137:SF54">
    <property type="entry name" value="CARBOHYDRATE SULFOTRANSFERASE"/>
    <property type="match status" value="1"/>
</dbReference>
<protein>
    <recommendedName>
        <fullName evidence="9">Carbohydrate sulfotransferase</fullName>
        <ecNumber evidence="9">2.8.2.-</ecNumber>
    </recommendedName>
</protein>
<dbReference type="InterPro" id="IPR018011">
    <property type="entry name" value="Carb_sulfotrans_8-10"/>
</dbReference>
<dbReference type="GO" id="GO:0000139">
    <property type="term" value="C:Golgi membrane"/>
    <property type="evidence" value="ECO:0007669"/>
    <property type="project" value="UniProtKB-SubCell"/>
</dbReference>
<keyword evidence="9" id="KW-0119">Carbohydrate metabolism</keyword>
<evidence type="ECO:0000313" key="11">
    <source>
        <dbReference type="Proteomes" id="UP001497623"/>
    </source>
</evidence>
<evidence type="ECO:0000256" key="9">
    <source>
        <dbReference type="RuleBase" id="RU364020"/>
    </source>
</evidence>
<dbReference type="Proteomes" id="UP001497623">
    <property type="component" value="Unassembled WGS sequence"/>
</dbReference>
<feature type="non-terminal residue" evidence="10">
    <location>
        <position position="1"/>
    </location>
</feature>
<keyword evidence="4" id="KW-0812">Transmembrane</keyword>
<dbReference type="EMBL" id="CAXKWB010005109">
    <property type="protein sequence ID" value="CAL4076756.1"/>
    <property type="molecule type" value="Genomic_DNA"/>
</dbReference>
<evidence type="ECO:0000256" key="3">
    <source>
        <dbReference type="ARBA" id="ARBA00022679"/>
    </source>
</evidence>
<dbReference type="PANTHER" id="PTHR12137">
    <property type="entry name" value="CARBOHYDRATE SULFOTRANSFERASE"/>
    <property type="match status" value="1"/>
</dbReference>
<keyword evidence="8 9" id="KW-0325">Glycoprotein</keyword>
<dbReference type="GO" id="GO:0016051">
    <property type="term" value="P:carbohydrate biosynthetic process"/>
    <property type="evidence" value="ECO:0007669"/>
    <property type="project" value="InterPro"/>
</dbReference>
<keyword evidence="3 9" id="KW-0808">Transferase</keyword>
<evidence type="ECO:0000313" key="10">
    <source>
        <dbReference type="EMBL" id="CAL4076756.1"/>
    </source>
</evidence>
<gene>
    <name evidence="10" type="ORF">MNOR_LOCUS10240</name>
</gene>
<comment type="similarity">
    <text evidence="2 9">Belongs to the sulfotransferase 2 family.</text>
</comment>
<keyword evidence="5" id="KW-1133">Transmembrane helix</keyword>
<feature type="non-terminal residue" evidence="10">
    <location>
        <position position="181"/>
    </location>
</feature>